<dbReference type="STRING" id="626887.J057_01685"/>
<keyword evidence="2" id="KW-1185">Reference proteome</keyword>
<comment type="caution">
    <text evidence="1">The sequence shown here is derived from an EMBL/GenBank/DDBJ whole genome shotgun (WGS) entry which is preliminary data.</text>
</comment>
<dbReference type="EMBL" id="APLQ01000008">
    <property type="protein sequence ID" value="ENO16942.1"/>
    <property type="molecule type" value="Genomic_DNA"/>
</dbReference>
<dbReference type="RefSeq" id="WP_004582882.1">
    <property type="nucleotide sequence ID" value="NZ_AP028878.1"/>
</dbReference>
<reference evidence="1 2" key="1">
    <citation type="journal article" date="2013" name="Genome Announc.">
        <title>Genome Sequence of the Polycyclic Aromatic Hydrocarbon-Degrading Bacterium Strain Marinobacter nanhaiticus D15-8WT.</title>
        <authorList>
            <person name="Cui Z."/>
            <person name="Gao W."/>
            <person name="Li Q."/>
            <person name="Xu G."/>
            <person name="Zheng L."/>
        </authorList>
    </citation>
    <scope>NUCLEOTIDE SEQUENCE [LARGE SCALE GENOMIC DNA]</scope>
    <source>
        <strain evidence="1 2">D15-8W</strain>
    </source>
</reference>
<evidence type="ECO:0008006" key="3">
    <source>
        <dbReference type="Google" id="ProtNLM"/>
    </source>
</evidence>
<organism evidence="1 2">
    <name type="scientific">Marinobacter nanhaiticus D15-8W</name>
    <dbReference type="NCBI Taxonomy" id="626887"/>
    <lineage>
        <taxon>Bacteria</taxon>
        <taxon>Pseudomonadati</taxon>
        <taxon>Pseudomonadota</taxon>
        <taxon>Gammaproteobacteria</taxon>
        <taxon>Pseudomonadales</taxon>
        <taxon>Marinobacteraceae</taxon>
        <taxon>Marinobacter</taxon>
    </lineage>
</organism>
<dbReference type="Proteomes" id="UP000013165">
    <property type="component" value="Unassembled WGS sequence"/>
</dbReference>
<dbReference type="HOGENOM" id="CLU_087547_0_0_6"/>
<dbReference type="InterPro" id="IPR045565">
    <property type="entry name" value="Phage_capsid_2"/>
</dbReference>
<protein>
    <recommendedName>
        <fullName evidence="3">Phage major capsid protein</fullName>
    </recommendedName>
</protein>
<dbReference type="eggNOG" id="ENOG502Z7ZE">
    <property type="taxonomic scope" value="Bacteria"/>
</dbReference>
<dbReference type="PATRIC" id="fig|626887.3.peg.317"/>
<dbReference type="OrthoDB" id="5446417at2"/>
<evidence type="ECO:0000313" key="2">
    <source>
        <dbReference type="Proteomes" id="UP000013165"/>
    </source>
</evidence>
<name>N6X0H4_9GAMM</name>
<accession>N6X0H4</accession>
<proteinExistence type="predicted"/>
<dbReference type="Pfam" id="PF19821">
    <property type="entry name" value="Phage_capsid_2"/>
    <property type="match status" value="1"/>
</dbReference>
<evidence type="ECO:0000313" key="1">
    <source>
        <dbReference type="EMBL" id="ENO16942.1"/>
    </source>
</evidence>
<sequence length="282" mass="30793">MADTAFQTQYRQEFIAGFEQKQSLLRDTATTEVVIKGNEATFLVADSGSAEATTRGVNGLIPARSDNLNQYTATLSEWHDLVRRTKFNVFASQGDGRRIMQETTMGVINRKIDQEIITELNTGTVNTGSAATGSLSLMMKALTILGNNEVPYDGQIYGLITPALLGYLQQLKEFNSADYVSDRKLDGSGARQLMQGYYDWNGMKLIVHPNLPGKGTNAEKCFLYHKSAIGHAANLEGMDSAVGYDDEQDYSYARATIYMGSKLLQNSGVVVINHDGSAFAAA</sequence>
<dbReference type="AlphaFoldDB" id="N6X0H4"/>
<gene>
    <name evidence="1" type="ORF">J057_01685</name>
</gene>